<sequence length="211" mass="23399">MPKSLIILTLLFFCPFRLPAQESNPTTLAIETGLVGLFDAERLGLFLHLEPKHRFSKNGVVGLRIGITLNTQTIENYDSFQFIVNRNEDDQRSDNGVISVVPTYDHYLKQVNNFRPYVGAGVGYYISGSYVEASRIVPVDPSEGIFEIGVNNQVGLLLRGGVESDKLRLGIEYNFMPKTDLKLPDSTIVGTVDKSYLGLSVGVKIGKKRTN</sequence>
<protein>
    <submittedName>
        <fullName evidence="2">OmpW family protein</fullName>
    </submittedName>
</protein>
<dbReference type="SUPFAM" id="SSF56925">
    <property type="entry name" value="OMPA-like"/>
    <property type="match status" value="1"/>
</dbReference>
<evidence type="ECO:0000313" key="2">
    <source>
        <dbReference type="EMBL" id="SER30464.1"/>
    </source>
</evidence>
<dbReference type="Gene3D" id="2.40.160.20">
    <property type="match status" value="1"/>
</dbReference>
<proteinExistence type="predicted"/>
<gene>
    <name evidence="2" type="ORF">SAMN05444359_13341</name>
</gene>
<feature type="signal peptide" evidence="1">
    <location>
        <begin position="1"/>
        <end position="20"/>
    </location>
</feature>
<dbReference type="InParanoid" id="A0A1H9N3E9"/>
<reference evidence="3" key="1">
    <citation type="submission" date="2016-10" db="EMBL/GenBank/DDBJ databases">
        <authorList>
            <person name="Varghese N."/>
            <person name="Submissions S."/>
        </authorList>
    </citation>
    <scope>NUCLEOTIDE SEQUENCE [LARGE SCALE GENOMIC DNA]</scope>
    <source>
        <strain evidence="3">DSM 24740</strain>
    </source>
</reference>
<dbReference type="AlphaFoldDB" id="A0A1H9N3E9"/>
<evidence type="ECO:0000313" key="3">
    <source>
        <dbReference type="Proteomes" id="UP000199021"/>
    </source>
</evidence>
<dbReference type="OrthoDB" id="1161695at2"/>
<dbReference type="EMBL" id="FOFB01000033">
    <property type="protein sequence ID" value="SER30464.1"/>
    <property type="molecule type" value="Genomic_DNA"/>
</dbReference>
<evidence type="ECO:0000256" key="1">
    <source>
        <dbReference type="SAM" id="SignalP"/>
    </source>
</evidence>
<dbReference type="RefSeq" id="WP_090172743.1">
    <property type="nucleotide sequence ID" value="NZ_FOFB01000033.1"/>
</dbReference>
<name>A0A1H9N3E9_9BACT</name>
<keyword evidence="3" id="KW-1185">Reference proteome</keyword>
<dbReference type="STRING" id="478744.SAMN05444359_13341"/>
<dbReference type="InterPro" id="IPR011250">
    <property type="entry name" value="OMP/PagP_B-barrel"/>
</dbReference>
<keyword evidence="1" id="KW-0732">Signal</keyword>
<feature type="chain" id="PRO_5011594260" evidence="1">
    <location>
        <begin position="21"/>
        <end position="211"/>
    </location>
</feature>
<accession>A0A1H9N3E9</accession>
<organism evidence="2 3">
    <name type="scientific">Neolewinella agarilytica</name>
    <dbReference type="NCBI Taxonomy" id="478744"/>
    <lineage>
        <taxon>Bacteria</taxon>
        <taxon>Pseudomonadati</taxon>
        <taxon>Bacteroidota</taxon>
        <taxon>Saprospiria</taxon>
        <taxon>Saprospirales</taxon>
        <taxon>Lewinellaceae</taxon>
        <taxon>Neolewinella</taxon>
    </lineage>
</organism>
<dbReference type="Proteomes" id="UP000199021">
    <property type="component" value="Unassembled WGS sequence"/>
</dbReference>